<accession>A0A9J8CI47</accession>
<organism evidence="2 3">
    <name type="scientific">Cyprinus carpio carpio</name>
    <dbReference type="NCBI Taxonomy" id="630221"/>
    <lineage>
        <taxon>Eukaryota</taxon>
        <taxon>Metazoa</taxon>
        <taxon>Chordata</taxon>
        <taxon>Craniata</taxon>
        <taxon>Vertebrata</taxon>
        <taxon>Euteleostomi</taxon>
        <taxon>Actinopterygii</taxon>
        <taxon>Neopterygii</taxon>
        <taxon>Teleostei</taxon>
        <taxon>Ostariophysi</taxon>
        <taxon>Cypriniformes</taxon>
        <taxon>Cyprinidae</taxon>
        <taxon>Cyprininae</taxon>
        <taxon>Cyprinus</taxon>
    </lineage>
</organism>
<dbReference type="OMA" id="EGQNKAY"/>
<evidence type="ECO:0000313" key="2">
    <source>
        <dbReference type="Ensembl" id="ENSCCRP00000169048.1"/>
    </source>
</evidence>
<proteinExistence type="predicted"/>
<evidence type="ECO:0000256" key="1">
    <source>
        <dbReference type="SAM" id="MobiDB-lite"/>
    </source>
</evidence>
<evidence type="ECO:0000313" key="3">
    <source>
        <dbReference type="Proteomes" id="UP001108240"/>
    </source>
</evidence>
<dbReference type="GeneTree" id="ENSGT00940000164993"/>
<dbReference type="Ensembl" id="ENSCCRT00000131565.1">
    <property type="protein sequence ID" value="ENSCCRP00000169048.1"/>
    <property type="gene ID" value="ENSCCRG00000067575.1"/>
</dbReference>
<reference evidence="2" key="1">
    <citation type="submission" date="2025-08" db="UniProtKB">
        <authorList>
            <consortium name="Ensembl"/>
        </authorList>
    </citation>
    <scope>IDENTIFICATION</scope>
</reference>
<feature type="compositionally biased region" description="Polar residues" evidence="1">
    <location>
        <begin position="1"/>
        <end position="13"/>
    </location>
</feature>
<dbReference type="Pfam" id="PF15389">
    <property type="entry name" value="DUF4612"/>
    <property type="match status" value="1"/>
</dbReference>
<dbReference type="AlphaFoldDB" id="A0A9J8CI47"/>
<dbReference type="Proteomes" id="UP001108240">
    <property type="component" value="Unplaced"/>
</dbReference>
<dbReference type="PANTHER" id="PTHR14974">
    <property type="entry name" value="SIMILAR TO RIKEN CDNA 1700025G04 GENE"/>
    <property type="match status" value="1"/>
</dbReference>
<dbReference type="InterPro" id="IPR027967">
    <property type="entry name" value="DUF4612"/>
</dbReference>
<protein>
    <submittedName>
        <fullName evidence="2">Uncharacterized protein</fullName>
    </submittedName>
</protein>
<keyword evidence="3" id="KW-1185">Reference proteome</keyword>
<name>A0A9J8CI47_CYPCA</name>
<reference evidence="2" key="2">
    <citation type="submission" date="2025-09" db="UniProtKB">
        <authorList>
            <consortium name="Ensembl"/>
        </authorList>
    </citation>
    <scope>IDENTIFICATION</scope>
</reference>
<feature type="region of interest" description="Disordered" evidence="1">
    <location>
        <begin position="1"/>
        <end position="27"/>
    </location>
</feature>
<sequence>MGCTSAKQLSSVPSDEEGRGKAYSNGDAFSDEYRLKGVEKVKYMHGEEECTNTQNQETLEKSTFLHNGRHKDATGNSNKISIHSSESQQEFFRMLDEKIEKVPSLNMTLTFTGTGLLFGRGGYDIAR</sequence>
<dbReference type="PANTHER" id="PTHR14974:SF3">
    <property type="entry name" value="SIMILAR TO RIKEN CDNA 1700025G04 GENE"/>
    <property type="match status" value="1"/>
</dbReference>